<keyword evidence="2" id="KW-1185">Reference proteome</keyword>
<gene>
    <name evidence="1" type="ORF">HGRIS_011833</name>
</gene>
<evidence type="ECO:0000313" key="2">
    <source>
        <dbReference type="Proteomes" id="UP001556367"/>
    </source>
</evidence>
<organism evidence="1 2">
    <name type="scientific">Hohenbuehelia grisea</name>
    <dbReference type="NCBI Taxonomy" id="104357"/>
    <lineage>
        <taxon>Eukaryota</taxon>
        <taxon>Fungi</taxon>
        <taxon>Dikarya</taxon>
        <taxon>Basidiomycota</taxon>
        <taxon>Agaricomycotina</taxon>
        <taxon>Agaricomycetes</taxon>
        <taxon>Agaricomycetidae</taxon>
        <taxon>Agaricales</taxon>
        <taxon>Pleurotineae</taxon>
        <taxon>Pleurotaceae</taxon>
        <taxon>Hohenbuehelia</taxon>
    </lineage>
</organism>
<sequence>MDTESMPPPTVNIPPFDPPMSPPQQLPHFVPDSDINTPPRYRMIYTWFWEPEYFWDGLHSWLYGLVPKLRAVLVPSFSAWIPARTDSWL</sequence>
<protein>
    <submittedName>
        <fullName evidence="1">Uncharacterized protein</fullName>
    </submittedName>
</protein>
<dbReference type="Proteomes" id="UP001556367">
    <property type="component" value="Unassembled WGS sequence"/>
</dbReference>
<evidence type="ECO:0000313" key="1">
    <source>
        <dbReference type="EMBL" id="KAL0960199.1"/>
    </source>
</evidence>
<name>A0ABR3JWA8_9AGAR</name>
<proteinExistence type="predicted"/>
<comment type="caution">
    <text evidence="1">The sequence shown here is derived from an EMBL/GenBank/DDBJ whole genome shotgun (WGS) entry which is preliminary data.</text>
</comment>
<accession>A0ABR3JWA8</accession>
<reference evidence="2" key="1">
    <citation type="submission" date="2024-06" db="EMBL/GenBank/DDBJ databases">
        <title>Multi-omics analyses provide insights into the biosynthesis of the anticancer antibiotic pleurotin in Hohenbuehelia grisea.</title>
        <authorList>
            <person name="Weaver J.A."/>
            <person name="Alberti F."/>
        </authorList>
    </citation>
    <scope>NUCLEOTIDE SEQUENCE [LARGE SCALE GENOMIC DNA]</scope>
    <source>
        <strain evidence="2">T-177</strain>
    </source>
</reference>
<dbReference type="EMBL" id="JASNQZ010000002">
    <property type="protein sequence ID" value="KAL0960199.1"/>
    <property type="molecule type" value="Genomic_DNA"/>
</dbReference>